<evidence type="ECO:0000313" key="2">
    <source>
        <dbReference type="Proteomes" id="UP001295423"/>
    </source>
</evidence>
<organism evidence="1 2">
    <name type="scientific">Cylindrotheca closterium</name>
    <dbReference type="NCBI Taxonomy" id="2856"/>
    <lineage>
        <taxon>Eukaryota</taxon>
        <taxon>Sar</taxon>
        <taxon>Stramenopiles</taxon>
        <taxon>Ochrophyta</taxon>
        <taxon>Bacillariophyta</taxon>
        <taxon>Bacillariophyceae</taxon>
        <taxon>Bacillariophycidae</taxon>
        <taxon>Bacillariales</taxon>
        <taxon>Bacillariaceae</taxon>
        <taxon>Cylindrotheca</taxon>
    </lineage>
</organism>
<sequence length="261" mass="30222">MMMLIKSIVPLLANPFHSPEMKNLRFQTDLSNATPPRIKKGVKFADEEEVHGVLRRRSQISRKSMDGIWFDGEDFESFIDDIEKSVEKLEKEKQWKSNEYTSLGLECQTEKGSAIRQEYQELARDMVLWEQDQQKKEGRISSVQLAEAYREASRDAEVRAVKLARQVSDEALEDYTKSGLMDLLEDGSSSSFMSLSVIEGGLDEDLPRTKPVRVRFAEEPVVHEVIRRRSQISRQSKKAIWFENEDFDAFKDDVYMLVSTR</sequence>
<gene>
    <name evidence="1" type="ORF">CYCCA115_LOCUS11838</name>
</gene>
<keyword evidence="2" id="KW-1185">Reference proteome</keyword>
<evidence type="ECO:0000313" key="1">
    <source>
        <dbReference type="EMBL" id="CAJ1948925.1"/>
    </source>
</evidence>
<comment type="caution">
    <text evidence="1">The sequence shown here is derived from an EMBL/GenBank/DDBJ whole genome shotgun (WGS) entry which is preliminary data.</text>
</comment>
<protein>
    <submittedName>
        <fullName evidence="1">Uncharacterized protein</fullName>
    </submittedName>
</protein>
<dbReference type="Proteomes" id="UP001295423">
    <property type="component" value="Unassembled WGS sequence"/>
</dbReference>
<name>A0AAD2PU93_9STRA</name>
<proteinExistence type="predicted"/>
<reference evidence="1" key="1">
    <citation type="submission" date="2023-08" db="EMBL/GenBank/DDBJ databases">
        <authorList>
            <person name="Audoor S."/>
            <person name="Bilcke G."/>
        </authorList>
    </citation>
    <scope>NUCLEOTIDE SEQUENCE</scope>
</reference>
<dbReference type="EMBL" id="CAKOGP040001758">
    <property type="protein sequence ID" value="CAJ1948925.1"/>
    <property type="molecule type" value="Genomic_DNA"/>
</dbReference>
<accession>A0AAD2PU93</accession>
<dbReference type="AlphaFoldDB" id="A0AAD2PU93"/>